<dbReference type="CDD" id="cd11524">
    <property type="entry name" value="SYLF"/>
    <property type="match status" value="1"/>
</dbReference>
<keyword evidence="1" id="KW-0732">Signal</keyword>
<evidence type="ECO:0000259" key="2">
    <source>
        <dbReference type="Pfam" id="PF04366"/>
    </source>
</evidence>
<evidence type="ECO:0000313" key="3">
    <source>
        <dbReference type="EMBL" id="RZU43144.1"/>
    </source>
</evidence>
<accession>A0A4Q7Z013</accession>
<feature type="signal peptide" evidence="1">
    <location>
        <begin position="1"/>
        <end position="24"/>
    </location>
</feature>
<dbReference type="PANTHER" id="PTHR15629:SF2">
    <property type="entry name" value="SH3 DOMAIN-CONTAINING YSC84-LIKE PROTEIN 1"/>
    <property type="match status" value="1"/>
</dbReference>
<dbReference type="Proteomes" id="UP000292958">
    <property type="component" value="Unassembled WGS sequence"/>
</dbReference>
<dbReference type="Pfam" id="PF04366">
    <property type="entry name" value="Ysc84"/>
    <property type="match status" value="1"/>
</dbReference>
<protein>
    <submittedName>
        <fullName evidence="3">Lipid-binding SYLF domain-containing protein</fullName>
    </submittedName>
</protein>
<dbReference type="PANTHER" id="PTHR15629">
    <property type="entry name" value="SH3YL1 PROTEIN"/>
    <property type="match status" value="1"/>
</dbReference>
<dbReference type="InterPro" id="IPR051702">
    <property type="entry name" value="SH3_domain_YSC84-like"/>
</dbReference>
<dbReference type="GO" id="GO:0035091">
    <property type="term" value="F:phosphatidylinositol binding"/>
    <property type="evidence" value="ECO:0007669"/>
    <property type="project" value="TreeGrafter"/>
</dbReference>
<gene>
    <name evidence="3" type="ORF">BDD14_4775</name>
</gene>
<feature type="chain" id="PRO_5020749778" evidence="1">
    <location>
        <begin position="25"/>
        <end position="235"/>
    </location>
</feature>
<evidence type="ECO:0000256" key="1">
    <source>
        <dbReference type="SAM" id="SignalP"/>
    </source>
</evidence>
<organism evidence="3 4">
    <name type="scientific">Edaphobacter modestus</name>
    <dbReference type="NCBI Taxonomy" id="388466"/>
    <lineage>
        <taxon>Bacteria</taxon>
        <taxon>Pseudomonadati</taxon>
        <taxon>Acidobacteriota</taxon>
        <taxon>Terriglobia</taxon>
        <taxon>Terriglobales</taxon>
        <taxon>Acidobacteriaceae</taxon>
        <taxon>Edaphobacter</taxon>
    </lineage>
</organism>
<feature type="domain" description="Ysc84 actin-binding" evidence="2">
    <location>
        <begin position="104"/>
        <end position="225"/>
    </location>
</feature>
<keyword evidence="4" id="KW-1185">Reference proteome</keyword>
<dbReference type="AlphaFoldDB" id="A0A4Q7Z013"/>
<evidence type="ECO:0000313" key="4">
    <source>
        <dbReference type="Proteomes" id="UP000292958"/>
    </source>
</evidence>
<dbReference type="EMBL" id="SHKW01000001">
    <property type="protein sequence ID" value="RZU43144.1"/>
    <property type="molecule type" value="Genomic_DNA"/>
</dbReference>
<name>A0A4Q7Z013_9BACT</name>
<reference evidence="3 4" key="1">
    <citation type="submission" date="2019-02" db="EMBL/GenBank/DDBJ databases">
        <title>Genomic Encyclopedia of Archaeal and Bacterial Type Strains, Phase II (KMG-II): from individual species to whole genera.</title>
        <authorList>
            <person name="Goeker M."/>
        </authorList>
    </citation>
    <scope>NUCLEOTIDE SEQUENCE [LARGE SCALE GENOMIC DNA]</scope>
    <source>
        <strain evidence="3 4">DSM 18101</strain>
    </source>
</reference>
<proteinExistence type="predicted"/>
<sequence>MWMKYLSGVACSVALIFSSTVASAATDKAKLVERLQDAQAVVTQIMAAPDKGIPSSILSGATCLAVIPSFKKAAFVVGAQYGQGVATCRTSHGWSAPSFVQLAGGSFGFQIGGQATDLIIVAMNEQGLQDMLKNKFKIGADAAASAGPVGRNAQAGTDWKMNAELLTYSRSKGLFAGIDLDGTVLSQNETDTRVMYGNAIPFETILKGNQVTPEEARPFVRTVAKYFVEAHAENK</sequence>
<dbReference type="InterPro" id="IPR007461">
    <property type="entry name" value="Ysc84_actin-binding"/>
</dbReference>
<comment type="caution">
    <text evidence="3">The sequence shown here is derived from an EMBL/GenBank/DDBJ whole genome shotgun (WGS) entry which is preliminary data.</text>
</comment>